<dbReference type="OrthoDB" id="667051at2759"/>
<protein>
    <submittedName>
        <fullName evidence="2">Uncharacterized protein</fullName>
    </submittedName>
</protein>
<dbReference type="Proteomes" id="UP000236161">
    <property type="component" value="Unassembled WGS sequence"/>
</dbReference>
<feature type="region of interest" description="Disordered" evidence="1">
    <location>
        <begin position="266"/>
        <end position="320"/>
    </location>
</feature>
<accession>A0A2I0A382</accession>
<dbReference type="AlphaFoldDB" id="A0A2I0A382"/>
<proteinExistence type="predicted"/>
<dbReference type="InterPro" id="IPR012442">
    <property type="entry name" value="DUF1645_plant"/>
</dbReference>
<dbReference type="EMBL" id="KZ452035">
    <property type="protein sequence ID" value="PKA50011.1"/>
    <property type="molecule type" value="Genomic_DNA"/>
</dbReference>
<dbReference type="PANTHER" id="PTHR33095">
    <property type="entry name" value="OS07G0619500 PROTEIN"/>
    <property type="match status" value="1"/>
</dbReference>
<feature type="region of interest" description="Disordered" evidence="1">
    <location>
        <begin position="143"/>
        <end position="185"/>
    </location>
</feature>
<evidence type="ECO:0000313" key="2">
    <source>
        <dbReference type="EMBL" id="PKA50011.1"/>
    </source>
</evidence>
<feature type="compositionally biased region" description="Low complexity" evidence="1">
    <location>
        <begin position="269"/>
        <end position="282"/>
    </location>
</feature>
<name>A0A2I0A382_9ASPA</name>
<feature type="region of interest" description="Disordered" evidence="1">
    <location>
        <begin position="82"/>
        <end position="104"/>
    </location>
</feature>
<dbReference type="STRING" id="1088818.A0A2I0A382"/>
<reference evidence="2 3" key="1">
    <citation type="journal article" date="2017" name="Nature">
        <title>The Apostasia genome and the evolution of orchids.</title>
        <authorList>
            <person name="Zhang G.Q."/>
            <person name="Liu K.W."/>
            <person name="Li Z."/>
            <person name="Lohaus R."/>
            <person name="Hsiao Y.Y."/>
            <person name="Niu S.C."/>
            <person name="Wang J.Y."/>
            <person name="Lin Y.C."/>
            <person name="Xu Q."/>
            <person name="Chen L.J."/>
            <person name="Yoshida K."/>
            <person name="Fujiwara S."/>
            <person name="Wang Z.W."/>
            <person name="Zhang Y.Q."/>
            <person name="Mitsuda N."/>
            <person name="Wang M."/>
            <person name="Liu G.H."/>
            <person name="Pecoraro L."/>
            <person name="Huang H.X."/>
            <person name="Xiao X.J."/>
            <person name="Lin M."/>
            <person name="Wu X.Y."/>
            <person name="Wu W.L."/>
            <person name="Chen Y.Y."/>
            <person name="Chang S.B."/>
            <person name="Sakamoto S."/>
            <person name="Ohme-Takagi M."/>
            <person name="Yagi M."/>
            <person name="Zeng S.J."/>
            <person name="Shen C.Y."/>
            <person name="Yeh C.M."/>
            <person name="Luo Y.B."/>
            <person name="Tsai W.C."/>
            <person name="Van de Peer Y."/>
            <person name="Liu Z.J."/>
        </authorList>
    </citation>
    <scope>NUCLEOTIDE SEQUENCE [LARGE SCALE GENOMIC DNA]</scope>
    <source>
        <strain evidence="3">cv. Shenzhen</strain>
        <tissue evidence="2">Stem</tissue>
    </source>
</reference>
<feature type="region of interest" description="Disordered" evidence="1">
    <location>
        <begin position="200"/>
        <end position="233"/>
    </location>
</feature>
<sequence>MGAEMEVVVPPVHEFHFDSATTTAPYKSPGPSSPNLTGGSDILDLMYSHHASAPASSTSSASAAIYSSFLNADGNCGSRLSSVPFDWEEKPGTPKPNIAGDRRDDPDDFDFDFAFAFDFSGQLQDRALTPELTTADELFEQGKIRPLKPPPRLYLPELDQQSGSGGRPRSSKFKINRGRGRVGGKQDPFVAAMAEVTRERRSDWSHHCQASSPPPHPTPPIASTLCSGKGGGSGGRRWRLENLLFFRSALEGRATGDRRKDPLHRYTVLLPSSPSSSSLASPKMKKGMGGEDSRSSSFRSVDSGGTVRRRGASGSASSHEMHYAAHRAAAEKMKKKTALPYTMSFFSCFGNSAVHSRC</sequence>
<dbReference type="Pfam" id="PF07816">
    <property type="entry name" value="DUF1645"/>
    <property type="match status" value="1"/>
</dbReference>
<evidence type="ECO:0000256" key="1">
    <source>
        <dbReference type="SAM" id="MobiDB-lite"/>
    </source>
</evidence>
<dbReference type="PANTHER" id="PTHR33095:SF81">
    <property type="entry name" value="OS07G0619500 PROTEIN"/>
    <property type="match status" value="1"/>
</dbReference>
<keyword evidence="3" id="KW-1185">Reference proteome</keyword>
<organism evidence="2 3">
    <name type="scientific">Apostasia shenzhenica</name>
    <dbReference type="NCBI Taxonomy" id="1088818"/>
    <lineage>
        <taxon>Eukaryota</taxon>
        <taxon>Viridiplantae</taxon>
        <taxon>Streptophyta</taxon>
        <taxon>Embryophyta</taxon>
        <taxon>Tracheophyta</taxon>
        <taxon>Spermatophyta</taxon>
        <taxon>Magnoliopsida</taxon>
        <taxon>Liliopsida</taxon>
        <taxon>Asparagales</taxon>
        <taxon>Orchidaceae</taxon>
        <taxon>Apostasioideae</taxon>
        <taxon>Apostasia</taxon>
    </lineage>
</organism>
<feature type="compositionally biased region" description="Low complexity" evidence="1">
    <location>
        <begin position="295"/>
        <end position="318"/>
    </location>
</feature>
<feature type="compositionally biased region" description="Basic residues" evidence="1">
    <location>
        <begin position="169"/>
        <end position="182"/>
    </location>
</feature>
<gene>
    <name evidence="2" type="ORF">AXF42_Ash017550</name>
</gene>
<evidence type="ECO:0000313" key="3">
    <source>
        <dbReference type="Proteomes" id="UP000236161"/>
    </source>
</evidence>